<reference evidence="2" key="1">
    <citation type="journal article" date="2024" name="Front. Bioeng. Biotechnol.">
        <title>Genome-scale model development and genomic sequencing of the oleaginous clade Lipomyces.</title>
        <authorList>
            <person name="Czajka J.J."/>
            <person name="Han Y."/>
            <person name="Kim J."/>
            <person name="Mondo S.J."/>
            <person name="Hofstad B.A."/>
            <person name="Robles A."/>
            <person name="Haridas S."/>
            <person name="Riley R."/>
            <person name="LaButti K."/>
            <person name="Pangilinan J."/>
            <person name="Andreopoulos W."/>
            <person name="Lipzen A."/>
            <person name="Yan J."/>
            <person name="Wang M."/>
            <person name="Ng V."/>
            <person name="Grigoriev I.V."/>
            <person name="Spatafora J.W."/>
            <person name="Magnuson J.K."/>
            <person name="Baker S.E."/>
            <person name="Pomraning K.R."/>
        </authorList>
    </citation>
    <scope>NUCLEOTIDE SEQUENCE [LARGE SCALE GENOMIC DNA]</scope>
    <source>
        <strain evidence="2">CBS 10300</strain>
    </source>
</reference>
<name>A0ACC3TY14_9ASCO</name>
<dbReference type="Proteomes" id="UP001489719">
    <property type="component" value="Unassembled WGS sequence"/>
</dbReference>
<proteinExistence type="predicted"/>
<gene>
    <name evidence="1" type="ORF">V1517DRAFT_284638</name>
</gene>
<protein>
    <submittedName>
        <fullName evidence="1">Uncharacterized protein</fullName>
    </submittedName>
</protein>
<evidence type="ECO:0000313" key="2">
    <source>
        <dbReference type="Proteomes" id="UP001489719"/>
    </source>
</evidence>
<evidence type="ECO:0000313" key="1">
    <source>
        <dbReference type="EMBL" id="KAK9325567.1"/>
    </source>
</evidence>
<sequence length="366" mass="40749">MTAHADTPEIFAVASPNVGTSTRPSSDSSIFTSAVAATNSNLARLSKTVVATSATLAGNSYGDITSSSHYRSIMNDMAPTIRRPEMQRRIFSFRSGGARVSRGSTSIVGNDPPNLLLSKEMLLDLPESQYAYSLLQGFKATLPEPSADETGKVNNKLVRSSKSKAKEPALEPELDLNGVQRLEKDKKDVIRKLQRIDVRKAIVMQGIHEIEARIEQLHSLKQRNMERLSKFEDQELELEDKLQVLDYRIELLHEDEELAQRKRDAEEEESEAPTNVSGPADTESISLLALGDSLDHYSDSGSYRSESESNGRKEYNGRNHVIRAHAGDIDSDVEDEDDEAFAREMTASMREAWVSSFLEWEKLTGE</sequence>
<organism evidence="1 2">
    <name type="scientific">Lipomyces orientalis</name>
    <dbReference type="NCBI Taxonomy" id="1233043"/>
    <lineage>
        <taxon>Eukaryota</taxon>
        <taxon>Fungi</taxon>
        <taxon>Dikarya</taxon>
        <taxon>Ascomycota</taxon>
        <taxon>Saccharomycotina</taxon>
        <taxon>Lipomycetes</taxon>
        <taxon>Lipomycetales</taxon>
        <taxon>Lipomycetaceae</taxon>
        <taxon>Lipomyces</taxon>
    </lineage>
</organism>
<comment type="caution">
    <text evidence="1">The sequence shown here is derived from an EMBL/GenBank/DDBJ whole genome shotgun (WGS) entry which is preliminary data.</text>
</comment>
<keyword evidence="2" id="KW-1185">Reference proteome</keyword>
<accession>A0ACC3TY14</accession>
<dbReference type="EMBL" id="MU970039">
    <property type="protein sequence ID" value="KAK9325567.1"/>
    <property type="molecule type" value="Genomic_DNA"/>
</dbReference>